<dbReference type="KEGG" id="halh:HTSR_0314"/>
<reference evidence="4" key="2">
    <citation type="submission" date="2016-08" db="EMBL/GenBank/DDBJ databases">
        <title>Discovery of first anaerobic lithoheterotrophic haloarchae widely represented in hypersaline habitats.</title>
        <authorList>
            <person name="Sorokin D.Y."/>
            <person name="Kublanov I.V."/>
            <person name="Roman P."/>
            <person name="Sinninghe Damste J.S."/>
            <person name="Golyshin P.N."/>
            <person name="Rojo D."/>
            <person name="Ciordia S."/>
            <person name="Mena Md.C."/>
            <person name="Ferrer M."/>
            <person name="Smedile F."/>
            <person name="Messina E."/>
            <person name="La Cono V."/>
            <person name="Yakimov M.M."/>
        </authorList>
    </citation>
    <scope>NUCLEOTIDE SEQUENCE [LARGE SCALE GENOMIC DNA]</scope>
    <source>
        <strain evidence="4">HSR6</strain>
    </source>
</reference>
<name>A0A1D8S2D8_9EURY</name>
<evidence type="ECO:0000313" key="2">
    <source>
        <dbReference type="EMBL" id="APE94767.1"/>
    </source>
</evidence>
<dbReference type="EMBL" id="CP016804">
    <property type="protein sequence ID" value="APE94767.1"/>
    <property type="molecule type" value="Genomic_DNA"/>
</dbReference>
<reference evidence="2" key="3">
    <citation type="journal article" date="2017" name="ISME J.">
        <title>Discovery of anaerobic lithoheterotrophic haloarchaea, ubiquitous in hypersaline habitats.</title>
        <authorList>
            <person name="Sorokin D.Y."/>
            <person name="Messina E."/>
            <person name="Smedile F."/>
            <person name="Roman P."/>
            <person name="Damste J.S.S."/>
            <person name="Ciordia S."/>
            <person name="Mena M.C."/>
            <person name="Ferrer M."/>
            <person name="Golyshin P.N."/>
            <person name="Kublanov I.V."/>
            <person name="Samarov N.I."/>
            <person name="Toshchakov S.V."/>
            <person name="La Cono V."/>
            <person name="Yakimov M.M."/>
        </authorList>
    </citation>
    <scope>NUCLEOTIDE SEQUENCE</scope>
    <source>
        <strain evidence="2">HSR6</strain>
    </source>
</reference>
<accession>A0A1D8S2D8</accession>
<sequence length="144" mass="15474">MAVAAPFQRAGRDQLTEQAFVVDLAVDRNWVSPDQAKTLIELGQKRGLLQSADEELQATFDPTSVTVPDGFVPDEALFQDQSPIEAIIDTLVASGLDRRETVAAINTLQESLSVTAGTAGVLYARKQGVDVSEIATEVTTELRS</sequence>
<dbReference type="AlphaFoldDB" id="A0A1D8S2D8"/>
<reference evidence="1 3" key="1">
    <citation type="submission" date="2016-06" db="EMBL/GenBank/DDBJ databases">
        <title>Discovery of anaerobic lithoheterotrophic haloarchaeon capable of sulfur respiration by hydrogen and formate.</title>
        <authorList>
            <person name="Sorokin D.Y."/>
            <person name="Kublanov I.V."/>
            <person name="Roman P."/>
            <person name="Sinninghe Damste J.S."/>
            <person name="Golyshin P.N."/>
            <person name="Rojo D."/>
            <person name="Ciordia S."/>
            <person name="Mena Md.C."/>
            <person name="Ferrer M."/>
            <person name="Smedile F."/>
            <person name="Messina E."/>
            <person name="La Cono V."/>
            <person name="Yakimov M.M."/>
        </authorList>
    </citation>
    <scope>NUCLEOTIDE SEQUENCE [LARGE SCALE GENOMIC DNA]</scope>
    <source>
        <strain evidence="1 3">HTSR1</strain>
    </source>
</reference>
<keyword evidence="4" id="KW-1185">Reference proteome</keyword>
<evidence type="ECO:0008006" key="5">
    <source>
        <dbReference type="Google" id="ProtNLM"/>
    </source>
</evidence>
<evidence type="ECO:0000313" key="1">
    <source>
        <dbReference type="EMBL" id="AOW79515.1"/>
    </source>
</evidence>
<proteinExistence type="predicted"/>
<dbReference type="STRING" id="1873524.HSR6_0300"/>
<organism evidence="1 3">
    <name type="scientific">Halodesulfurarchaeum formicicum</name>
    <dbReference type="NCBI Taxonomy" id="1873524"/>
    <lineage>
        <taxon>Archaea</taxon>
        <taxon>Methanobacteriati</taxon>
        <taxon>Methanobacteriota</taxon>
        <taxon>Stenosarchaea group</taxon>
        <taxon>Halobacteria</taxon>
        <taxon>Halobacteriales</taxon>
        <taxon>Halobacteriaceae</taxon>
        <taxon>Halodesulfurarchaeum</taxon>
    </lineage>
</organism>
<accession>A0A1J1AAL4</accession>
<dbReference type="EMBL" id="CP016070">
    <property type="protein sequence ID" value="AOW79515.1"/>
    <property type="molecule type" value="Genomic_DNA"/>
</dbReference>
<evidence type="ECO:0000313" key="4">
    <source>
        <dbReference type="Proteomes" id="UP000186165"/>
    </source>
</evidence>
<dbReference type="Proteomes" id="UP000185608">
    <property type="component" value="Chromosome"/>
</dbReference>
<dbReference type="Proteomes" id="UP000186165">
    <property type="component" value="Chromosome"/>
</dbReference>
<dbReference type="InterPro" id="IPR018716">
    <property type="entry name" value="DUF2240"/>
</dbReference>
<protein>
    <recommendedName>
        <fullName evidence="5">DUF2240 family protein</fullName>
    </recommendedName>
</protein>
<evidence type="ECO:0000313" key="3">
    <source>
        <dbReference type="Proteomes" id="UP000185608"/>
    </source>
</evidence>
<dbReference type="KEGG" id="hhsr:HSR6_0300"/>
<dbReference type="Pfam" id="PF09999">
    <property type="entry name" value="DUF2240"/>
    <property type="match status" value="1"/>
</dbReference>
<gene>
    <name evidence="2" type="ORF">HSR6_0300</name>
    <name evidence="1" type="ORF">HTSR_0314</name>
</gene>